<dbReference type="EMBL" id="JACVVK020000519">
    <property type="protein sequence ID" value="KAK7468200.1"/>
    <property type="molecule type" value="Genomic_DNA"/>
</dbReference>
<comment type="caution">
    <text evidence="1">The sequence shown here is derived from an EMBL/GenBank/DDBJ whole genome shotgun (WGS) entry which is preliminary data.</text>
</comment>
<proteinExistence type="predicted"/>
<organism evidence="1 2">
    <name type="scientific">Batillaria attramentaria</name>
    <dbReference type="NCBI Taxonomy" id="370345"/>
    <lineage>
        <taxon>Eukaryota</taxon>
        <taxon>Metazoa</taxon>
        <taxon>Spiralia</taxon>
        <taxon>Lophotrochozoa</taxon>
        <taxon>Mollusca</taxon>
        <taxon>Gastropoda</taxon>
        <taxon>Caenogastropoda</taxon>
        <taxon>Sorbeoconcha</taxon>
        <taxon>Cerithioidea</taxon>
        <taxon>Batillariidae</taxon>
        <taxon>Batillaria</taxon>
    </lineage>
</organism>
<name>A0ABD0JB67_9CAEN</name>
<sequence length="103" mass="11037">MSLVIIKCRRSDLITSNTAPVCNHQLVPKQLVECSNTTSQLVECSNTTSQLVECSNTTSQLVECSNTTSQHSHNLGLAFRQAKVRLVTCPTGDASPSESNTAA</sequence>
<evidence type="ECO:0000313" key="2">
    <source>
        <dbReference type="Proteomes" id="UP001519460"/>
    </source>
</evidence>
<evidence type="ECO:0000313" key="1">
    <source>
        <dbReference type="EMBL" id="KAK7468200.1"/>
    </source>
</evidence>
<dbReference type="Proteomes" id="UP001519460">
    <property type="component" value="Unassembled WGS sequence"/>
</dbReference>
<gene>
    <name evidence="1" type="ORF">BaRGS_00036561</name>
</gene>
<accession>A0ABD0JB67</accession>
<reference evidence="1 2" key="1">
    <citation type="journal article" date="2023" name="Sci. Data">
        <title>Genome assembly of the Korean intertidal mud-creeper Batillaria attramentaria.</title>
        <authorList>
            <person name="Patra A.K."/>
            <person name="Ho P.T."/>
            <person name="Jun S."/>
            <person name="Lee S.J."/>
            <person name="Kim Y."/>
            <person name="Won Y.J."/>
        </authorList>
    </citation>
    <scope>NUCLEOTIDE SEQUENCE [LARGE SCALE GENOMIC DNA]</scope>
    <source>
        <strain evidence="1">Wonlab-2016</strain>
    </source>
</reference>
<keyword evidence="2" id="KW-1185">Reference proteome</keyword>
<protein>
    <submittedName>
        <fullName evidence="1">Uncharacterized protein</fullName>
    </submittedName>
</protein>
<dbReference type="AlphaFoldDB" id="A0ABD0JB67"/>